<dbReference type="SUPFAM" id="SSF50978">
    <property type="entry name" value="WD40 repeat-like"/>
    <property type="match status" value="2"/>
</dbReference>
<dbReference type="PRINTS" id="PR00320">
    <property type="entry name" value="GPROTEINBRPT"/>
</dbReference>
<dbReference type="Proteomes" id="UP000217199">
    <property type="component" value="Unassembled WGS sequence"/>
</dbReference>
<keyword evidence="1 3" id="KW-0853">WD repeat</keyword>
<dbReference type="InterPro" id="IPR056884">
    <property type="entry name" value="NPHP3-like_N"/>
</dbReference>
<feature type="repeat" description="WD" evidence="3">
    <location>
        <begin position="846"/>
        <end position="887"/>
    </location>
</feature>
<dbReference type="GO" id="GO:1990234">
    <property type="term" value="C:transferase complex"/>
    <property type="evidence" value="ECO:0007669"/>
    <property type="project" value="UniProtKB-ARBA"/>
</dbReference>
<keyword evidence="5" id="KW-0675">Receptor</keyword>
<reference evidence="5 6" key="1">
    <citation type="journal article" date="2017" name="Mol. Ecol.">
        <title>Comparative and population genomic landscape of Phellinus noxius: A hypervariable fungus causing root rot in trees.</title>
        <authorList>
            <person name="Chung C.L."/>
            <person name="Lee T.J."/>
            <person name="Akiba M."/>
            <person name="Lee H.H."/>
            <person name="Kuo T.H."/>
            <person name="Liu D."/>
            <person name="Ke H.M."/>
            <person name="Yokoi T."/>
            <person name="Roa M.B."/>
            <person name="Lu M.J."/>
            <person name="Chang Y.Y."/>
            <person name="Ann P.J."/>
            <person name="Tsai J.N."/>
            <person name="Chen C.Y."/>
            <person name="Tzean S.S."/>
            <person name="Ota Y."/>
            <person name="Hattori T."/>
            <person name="Sahashi N."/>
            <person name="Liou R.F."/>
            <person name="Kikuchi T."/>
            <person name="Tsai I.J."/>
        </authorList>
    </citation>
    <scope>NUCLEOTIDE SEQUENCE [LARGE SCALE GENOMIC DNA]</scope>
    <source>
        <strain evidence="5 6">FFPRI411160</strain>
    </source>
</reference>
<feature type="repeat" description="WD" evidence="3">
    <location>
        <begin position="1022"/>
        <end position="1055"/>
    </location>
</feature>
<dbReference type="STRING" id="2282107.A0A286U518"/>
<dbReference type="PROSITE" id="PS50294">
    <property type="entry name" value="WD_REPEATS_REGION"/>
    <property type="match status" value="7"/>
</dbReference>
<proteinExistence type="predicted"/>
<dbReference type="PANTHER" id="PTHR22847:SF637">
    <property type="entry name" value="WD REPEAT DOMAIN 5B"/>
    <property type="match status" value="1"/>
</dbReference>
<dbReference type="Gene3D" id="2.130.10.10">
    <property type="entry name" value="YVTN repeat-like/Quinoprotein amine dehydrogenase"/>
    <property type="match status" value="5"/>
</dbReference>
<dbReference type="Pfam" id="PF24883">
    <property type="entry name" value="NPHP3_N"/>
    <property type="match status" value="1"/>
</dbReference>
<evidence type="ECO:0000259" key="4">
    <source>
        <dbReference type="PROSITE" id="PS50837"/>
    </source>
</evidence>
<dbReference type="PROSITE" id="PS50082">
    <property type="entry name" value="WD_REPEATS_2"/>
    <property type="match status" value="9"/>
</dbReference>
<evidence type="ECO:0000313" key="6">
    <source>
        <dbReference type="Proteomes" id="UP000217199"/>
    </source>
</evidence>
<dbReference type="InterPro" id="IPR019775">
    <property type="entry name" value="WD40_repeat_CS"/>
</dbReference>
<name>A0A286U518_9AGAM</name>
<feature type="repeat" description="WD" evidence="3">
    <location>
        <begin position="1140"/>
        <end position="1181"/>
    </location>
</feature>
<dbReference type="Gene3D" id="3.40.50.300">
    <property type="entry name" value="P-loop containing nucleotide triphosphate hydrolases"/>
    <property type="match status" value="1"/>
</dbReference>
<dbReference type="InterPro" id="IPR027417">
    <property type="entry name" value="P-loop_NTPase"/>
</dbReference>
<evidence type="ECO:0000313" key="5">
    <source>
        <dbReference type="EMBL" id="PAV14676.1"/>
    </source>
</evidence>
<dbReference type="CDD" id="cd00200">
    <property type="entry name" value="WD40"/>
    <property type="match status" value="2"/>
</dbReference>
<dbReference type="InterPro" id="IPR015943">
    <property type="entry name" value="WD40/YVTN_repeat-like_dom_sf"/>
</dbReference>
<comment type="caution">
    <text evidence="5">The sequence shown here is derived from an EMBL/GenBank/DDBJ whole genome shotgun (WGS) entry which is preliminary data.</text>
</comment>
<dbReference type="EMBL" id="NBII01000012">
    <property type="protein sequence ID" value="PAV14676.1"/>
    <property type="molecule type" value="Genomic_DNA"/>
</dbReference>
<dbReference type="PROSITE" id="PS00678">
    <property type="entry name" value="WD_REPEATS_1"/>
    <property type="match status" value="1"/>
</dbReference>
<evidence type="ECO:0000256" key="1">
    <source>
        <dbReference type="ARBA" id="ARBA00022574"/>
    </source>
</evidence>
<feature type="repeat" description="WD" evidence="3">
    <location>
        <begin position="1183"/>
        <end position="1224"/>
    </location>
</feature>
<feature type="repeat" description="WD" evidence="3">
    <location>
        <begin position="972"/>
        <end position="1013"/>
    </location>
</feature>
<dbReference type="PROSITE" id="PS50837">
    <property type="entry name" value="NACHT"/>
    <property type="match status" value="1"/>
</dbReference>
<feature type="repeat" description="WD" evidence="3">
    <location>
        <begin position="803"/>
        <end position="834"/>
    </location>
</feature>
<feature type="domain" description="NACHT" evidence="4">
    <location>
        <begin position="91"/>
        <end position="235"/>
    </location>
</feature>
<dbReference type="InParanoid" id="A0A286U518"/>
<dbReference type="SMART" id="SM00320">
    <property type="entry name" value="WD40"/>
    <property type="match status" value="13"/>
</dbReference>
<gene>
    <name evidence="5" type="ORF">PNOK_0975400</name>
</gene>
<keyword evidence="2" id="KW-0677">Repeat</keyword>
<feature type="repeat" description="WD" evidence="3">
    <location>
        <begin position="713"/>
        <end position="745"/>
    </location>
</feature>
<feature type="repeat" description="WD" evidence="3">
    <location>
        <begin position="1226"/>
        <end position="1260"/>
    </location>
</feature>
<sequence>MPFNQSGSSSSANIGIYNDISGTVSTISSVTHVHNNFNQDSSTHGALVRELRERLNPFNLTGENRIRCLENTRKHTLQSIDEWVGAEGYPNILFLVGAAGTGKSTIATTVAMKYQEIGQLGCYMFFLRGKSHPANVLQTIAYSLAIYRQNIAESLLEKLRDSGDIGPSDLKAKFKILLWDSLSAITTNVSSPVLIVLDALDECGTSETRHSLIDVLYRGLPTLPSNYRFLVTTRPEGDILPFISLPPLKVHTLNLDYKAEENRLSVSTYIKYELEKLKSSNAFVIPQDRDWEGGIQSLANTADGLFIWASTAIKFIFEKKLYRFRHLKNLIENRNTLNLNGLYTAILKDAFEWDGEIKEAFVEVFSFILFGKTPLSVEAINGILGINTASDVLTFLRSLVVFEPDNPISIRHASFYDYLVSCKEHPWYIDAEVQKSYIAMKCLERMGELLKYNICDLQSGYVSNCDVPDLDERVAQCIPSSLKYICCSWAHHLRDVPYSRELYSQLQSFAHNQLLFWFEALSLTNTFDNNVGPALQFAIDWVGNNDPELSSFLRDAYLQASIYSEPISMSALQVYNSLLLLTKEDSLMSIHYAKYMPMGYRVEYIGRKRRNDCIKTIQVDRKREWEWSREREREWKRKQERESGWELGREREKELGWRLEQIKWQREWERRWGISSPRSLLFSPDGTRILSDPERVVCVWEATSGKFIAGPLTGDDESDALTATYSPDGKYIIVASDDGILRKWDAFTNCLVWEREIDRKQIDLSQVVSAAFSPDAKSVVFGNNQGEILVFSVDTGEQVGESLKGHTKSVRCLSFSPNGQCFVSGSDDMTINIWGVDRRKVKICPLKKHTEAVTAVNFSPSGNNVISGSKDRTILVWDAFTGEVLREIECKGEVNSVTYSPNGLYILAGGSWWIRMWKVDDVKAPPKVFEVCDFIRRVAFSPDSSRFVSLNYGRDKIQIWDASWSEEGTKPTFGEQEAIWSIALSPSGEFIASGSLGGSIYLWNVQSGELVKKLKLRSDTYSVSFSPVNEKLIAFGTRDGTVKVWDVTNEEPVTIGNHKQSVLSVAFSLPDGNHVASGSYDTICIWNVERRELTVGPLTEHEHSVQAVAYSPDGTRLVSGSHDKTVRIWNSETGQLLSTLNGHSDLVFSVAYSFDGSHIVSGSRDKTILIWNPESGEIIGEPITGHDSWMNSVCFSQDGRRILSGSFDYTARIWDAVTGKHLFPPFRGHTDCIKSVCFFPDGTRFATGSFDGTIRIWTLDEIPNETNWELRRDGWVVGENGELMMWMPTDLRDRVRGHRNISILNRSFYVKLDFGTERNTSRNIQL</sequence>
<dbReference type="InterPro" id="IPR020472">
    <property type="entry name" value="WD40_PAC1"/>
</dbReference>
<keyword evidence="6" id="KW-1185">Reference proteome</keyword>
<dbReference type="InterPro" id="IPR007111">
    <property type="entry name" value="NACHT_NTPase"/>
</dbReference>
<dbReference type="Pfam" id="PF00400">
    <property type="entry name" value="WD40"/>
    <property type="match status" value="11"/>
</dbReference>
<organism evidence="5 6">
    <name type="scientific">Pyrrhoderma noxium</name>
    <dbReference type="NCBI Taxonomy" id="2282107"/>
    <lineage>
        <taxon>Eukaryota</taxon>
        <taxon>Fungi</taxon>
        <taxon>Dikarya</taxon>
        <taxon>Basidiomycota</taxon>
        <taxon>Agaricomycotina</taxon>
        <taxon>Agaricomycetes</taxon>
        <taxon>Hymenochaetales</taxon>
        <taxon>Hymenochaetaceae</taxon>
        <taxon>Pyrrhoderma</taxon>
    </lineage>
</organism>
<dbReference type="PANTHER" id="PTHR22847">
    <property type="entry name" value="WD40 REPEAT PROTEIN"/>
    <property type="match status" value="1"/>
</dbReference>
<evidence type="ECO:0000256" key="3">
    <source>
        <dbReference type="PROSITE-ProRule" id="PRU00221"/>
    </source>
</evidence>
<protein>
    <submittedName>
        <fullName evidence="5">Nucleotide-binding-oligomerization-domain like receptor</fullName>
    </submittedName>
</protein>
<dbReference type="InterPro" id="IPR001680">
    <property type="entry name" value="WD40_rpt"/>
</dbReference>
<feature type="repeat" description="WD" evidence="3">
    <location>
        <begin position="1098"/>
        <end position="1139"/>
    </location>
</feature>
<evidence type="ECO:0000256" key="2">
    <source>
        <dbReference type="ARBA" id="ARBA00022737"/>
    </source>
</evidence>
<accession>A0A286U518</accession>
<dbReference type="SUPFAM" id="SSF52540">
    <property type="entry name" value="P-loop containing nucleoside triphosphate hydrolases"/>
    <property type="match status" value="1"/>
</dbReference>
<dbReference type="InterPro" id="IPR036322">
    <property type="entry name" value="WD40_repeat_dom_sf"/>
</dbReference>